<keyword evidence="1" id="KW-1133">Transmembrane helix</keyword>
<dbReference type="Proteomes" id="UP000183002">
    <property type="component" value="Unassembled WGS sequence"/>
</dbReference>
<reference evidence="2 3" key="1">
    <citation type="submission" date="2016-10" db="EMBL/GenBank/DDBJ databases">
        <authorList>
            <person name="de Groot N.N."/>
        </authorList>
    </citation>
    <scope>NUCLEOTIDE SEQUENCE [LARGE SCALE GENOMIC DNA]</scope>
    <source>
        <strain evidence="2 3">CGMCC 1.10836</strain>
    </source>
</reference>
<dbReference type="EMBL" id="FOCO01000008">
    <property type="protein sequence ID" value="SEN13276.1"/>
    <property type="molecule type" value="Genomic_DNA"/>
</dbReference>
<keyword evidence="1" id="KW-0472">Membrane</keyword>
<dbReference type="AlphaFoldDB" id="A0A1H8E1H2"/>
<evidence type="ECO:0000313" key="3">
    <source>
        <dbReference type="Proteomes" id="UP000183002"/>
    </source>
</evidence>
<feature type="transmembrane region" description="Helical" evidence="1">
    <location>
        <begin position="16"/>
        <end position="35"/>
    </location>
</feature>
<sequence length="51" mass="5903">MEHWLEIPKDRKRLPVGRLCLIMALVVLMMMMLSVRKSQHARSDVAVARAD</sequence>
<name>A0A1H8E1H2_9RHOB</name>
<protein>
    <submittedName>
        <fullName evidence="2">Uncharacterized protein</fullName>
    </submittedName>
</protein>
<keyword evidence="1" id="KW-0812">Transmembrane</keyword>
<evidence type="ECO:0000313" key="2">
    <source>
        <dbReference type="EMBL" id="SEN13276.1"/>
    </source>
</evidence>
<proteinExistence type="predicted"/>
<gene>
    <name evidence="2" type="ORF">SAMN05216227_100822</name>
</gene>
<keyword evidence="3" id="KW-1185">Reference proteome</keyword>
<organism evidence="2 3">
    <name type="scientific">Pseudorhodobacter antarcticus</name>
    <dbReference type="NCBI Taxonomy" id="1077947"/>
    <lineage>
        <taxon>Bacteria</taxon>
        <taxon>Pseudomonadati</taxon>
        <taxon>Pseudomonadota</taxon>
        <taxon>Alphaproteobacteria</taxon>
        <taxon>Rhodobacterales</taxon>
        <taxon>Paracoccaceae</taxon>
        <taxon>Pseudorhodobacter</taxon>
    </lineage>
</organism>
<accession>A0A1H8E1H2</accession>
<evidence type="ECO:0000256" key="1">
    <source>
        <dbReference type="SAM" id="Phobius"/>
    </source>
</evidence>
<dbReference type="RefSeq" id="WP_156215206.1">
    <property type="nucleotide sequence ID" value="NZ_FOCO01000008.1"/>
</dbReference>